<name>D7EM09_TRICA</name>
<reference evidence="1 2" key="1">
    <citation type="journal article" date="2008" name="Nature">
        <title>The genome of the model beetle and pest Tribolium castaneum.</title>
        <authorList>
            <consortium name="Tribolium Genome Sequencing Consortium"/>
            <person name="Richards S."/>
            <person name="Gibbs R.A."/>
            <person name="Weinstock G.M."/>
            <person name="Brown S.J."/>
            <person name="Denell R."/>
            <person name="Beeman R.W."/>
            <person name="Gibbs R."/>
            <person name="Beeman R.W."/>
            <person name="Brown S.J."/>
            <person name="Bucher G."/>
            <person name="Friedrich M."/>
            <person name="Grimmelikhuijzen C.J."/>
            <person name="Klingler M."/>
            <person name="Lorenzen M."/>
            <person name="Richards S."/>
            <person name="Roth S."/>
            <person name="Schroder R."/>
            <person name="Tautz D."/>
            <person name="Zdobnov E.M."/>
            <person name="Muzny D."/>
            <person name="Gibbs R.A."/>
            <person name="Weinstock G.M."/>
            <person name="Attaway T."/>
            <person name="Bell S."/>
            <person name="Buhay C.J."/>
            <person name="Chandrabose M.N."/>
            <person name="Chavez D."/>
            <person name="Clerk-Blankenburg K.P."/>
            <person name="Cree A."/>
            <person name="Dao M."/>
            <person name="Davis C."/>
            <person name="Chacko J."/>
            <person name="Dinh H."/>
            <person name="Dugan-Rocha S."/>
            <person name="Fowler G."/>
            <person name="Garner T.T."/>
            <person name="Garnes J."/>
            <person name="Gnirke A."/>
            <person name="Hawes A."/>
            <person name="Hernandez J."/>
            <person name="Hines S."/>
            <person name="Holder M."/>
            <person name="Hume J."/>
            <person name="Jhangiani S.N."/>
            <person name="Joshi V."/>
            <person name="Khan Z.M."/>
            <person name="Jackson L."/>
            <person name="Kovar C."/>
            <person name="Kowis A."/>
            <person name="Lee S."/>
            <person name="Lewis L.R."/>
            <person name="Margolis J."/>
            <person name="Morgan M."/>
            <person name="Nazareth L.V."/>
            <person name="Nguyen N."/>
            <person name="Okwuonu G."/>
            <person name="Parker D."/>
            <person name="Richards S."/>
            <person name="Ruiz S.J."/>
            <person name="Santibanez J."/>
            <person name="Savard J."/>
            <person name="Scherer S.E."/>
            <person name="Schneider B."/>
            <person name="Sodergren E."/>
            <person name="Tautz D."/>
            <person name="Vattahil S."/>
            <person name="Villasana D."/>
            <person name="White C.S."/>
            <person name="Wright R."/>
            <person name="Park Y."/>
            <person name="Beeman R.W."/>
            <person name="Lord J."/>
            <person name="Oppert B."/>
            <person name="Lorenzen M."/>
            <person name="Brown S."/>
            <person name="Wang L."/>
            <person name="Savard J."/>
            <person name="Tautz D."/>
            <person name="Richards S."/>
            <person name="Weinstock G."/>
            <person name="Gibbs R.A."/>
            <person name="Liu Y."/>
            <person name="Worley K."/>
            <person name="Weinstock G."/>
            <person name="Elsik C.G."/>
            <person name="Reese J.T."/>
            <person name="Elhaik E."/>
            <person name="Landan G."/>
            <person name="Graur D."/>
            <person name="Arensburger P."/>
            <person name="Atkinson P."/>
            <person name="Beeman R.W."/>
            <person name="Beidler J."/>
            <person name="Brown S.J."/>
            <person name="Demuth J.P."/>
            <person name="Drury D.W."/>
            <person name="Du Y.Z."/>
            <person name="Fujiwara H."/>
            <person name="Lorenzen M."/>
            <person name="Maselli V."/>
            <person name="Osanai M."/>
            <person name="Park Y."/>
            <person name="Robertson H.M."/>
            <person name="Tu Z."/>
            <person name="Wang J.J."/>
            <person name="Wang S."/>
            <person name="Richards S."/>
            <person name="Song H."/>
            <person name="Zhang L."/>
            <person name="Sodergren E."/>
            <person name="Werner D."/>
            <person name="Stanke M."/>
            <person name="Morgenstern B."/>
            <person name="Solovyev V."/>
            <person name="Kosarev P."/>
            <person name="Brown G."/>
            <person name="Chen H.C."/>
            <person name="Ermolaeva O."/>
            <person name="Hlavina W."/>
            <person name="Kapustin Y."/>
            <person name="Kiryutin B."/>
            <person name="Kitts P."/>
            <person name="Maglott D."/>
            <person name="Pruitt K."/>
            <person name="Sapojnikov V."/>
            <person name="Souvorov A."/>
            <person name="Mackey A.J."/>
            <person name="Waterhouse R.M."/>
            <person name="Wyder S."/>
            <person name="Zdobnov E.M."/>
            <person name="Zdobnov E.M."/>
            <person name="Wyder S."/>
            <person name="Kriventseva E.V."/>
            <person name="Kadowaki T."/>
            <person name="Bork P."/>
            <person name="Aranda M."/>
            <person name="Bao R."/>
            <person name="Beermann A."/>
            <person name="Berns N."/>
            <person name="Bolognesi R."/>
            <person name="Bonneton F."/>
            <person name="Bopp D."/>
            <person name="Brown S.J."/>
            <person name="Bucher G."/>
            <person name="Butts T."/>
            <person name="Chaumot A."/>
            <person name="Denell R.E."/>
            <person name="Ferrier D.E."/>
            <person name="Friedrich M."/>
            <person name="Gordon C.M."/>
            <person name="Jindra M."/>
            <person name="Klingler M."/>
            <person name="Lan Q."/>
            <person name="Lattorff H.M."/>
            <person name="Laudet V."/>
            <person name="von Levetsow C."/>
            <person name="Liu Z."/>
            <person name="Lutz R."/>
            <person name="Lynch J.A."/>
            <person name="da Fonseca R.N."/>
            <person name="Posnien N."/>
            <person name="Reuter R."/>
            <person name="Roth S."/>
            <person name="Savard J."/>
            <person name="Schinko J.B."/>
            <person name="Schmitt C."/>
            <person name="Schoppmeier M."/>
            <person name="Schroder R."/>
            <person name="Shippy T.D."/>
            <person name="Simonnet F."/>
            <person name="Marques-Souza H."/>
            <person name="Tautz D."/>
            <person name="Tomoyasu Y."/>
            <person name="Trauner J."/>
            <person name="Van der Zee M."/>
            <person name="Vervoort M."/>
            <person name="Wittkopp N."/>
            <person name="Wimmer E.A."/>
            <person name="Yang X."/>
            <person name="Jones A.K."/>
            <person name="Sattelle D.B."/>
            <person name="Ebert P.R."/>
            <person name="Nelson D."/>
            <person name="Scott J.G."/>
            <person name="Beeman R.W."/>
            <person name="Muthukrishnan S."/>
            <person name="Kramer K.J."/>
            <person name="Arakane Y."/>
            <person name="Beeman R.W."/>
            <person name="Zhu Q."/>
            <person name="Hogenkamp D."/>
            <person name="Dixit R."/>
            <person name="Oppert B."/>
            <person name="Jiang H."/>
            <person name="Zou Z."/>
            <person name="Marshall J."/>
            <person name="Elpidina E."/>
            <person name="Vinokurov K."/>
            <person name="Oppert C."/>
            <person name="Zou Z."/>
            <person name="Evans J."/>
            <person name="Lu Z."/>
            <person name="Zhao P."/>
            <person name="Sumathipala N."/>
            <person name="Altincicek B."/>
            <person name="Vilcinskas A."/>
            <person name="Williams M."/>
            <person name="Hultmark D."/>
            <person name="Hetru C."/>
            <person name="Jiang H."/>
            <person name="Grimmelikhuijzen C.J."/>
            <person name="Hauser F."/>
            <person name="Cazzamali G."/>
            <person name="Williamson M."/>
            <person name="Park Y."/>
            <person name="Li B."/>
            <person name="Tanaka Y."/>
            <person name="Predel R."/>
            <person name="Neupert S."/>
            <person name="Schachtner J."/>
            <person name="Verleyen P."/>
            <person name="Raible F."/>
            <person name="Bork P."/>
            <person name="Friedrich M."/>
            <person name="Walden K.K."/>
            <person name="Robertson H.M."/>
            <person name="Angeli S."/>
            <person name="Foret S."/>
            <person name="Bucher G."/>
            <person name="Schuetz S."/>
            <person name="Maleszka R."/>
            <person name="Wimmer E.A."/>
            <person name="Beeman R.W."/>
            <person name="Lorenzen M."/>
            <person name="Tomoyasu Y."/>
            <person name="Miller S.C."/>
            <person name="Grossmann D."/>
            <person name="Bucher G."/>
        </authorList>
    </citation>
    <scope>NUCLEOTIDE SEQUENCE [LARGE SCALE GENOMIC DNA]</scope>
    <source>
        <strain evidence="1 2">Georgia GA2</strain>
    </source>
</reference>
<gene>
    <name evidence="1" type="primary">GLEAN_04165</name>
    <name evidence="1" type="ORF">TcasGA2_TC004165</name>
</gene>
<organism evidence="1 2">
    <name type="scientific">Tribolium castaneum</name>
    <name type="common">Red flour beetle</name>
    <dbReference type="NCBI Taxonomy" id="7070"/>
    <lineage>
        <taxon>Eukaryota</taxon>
        <taxon>Metazoa</taxon>
        <taxon>Ecdysozoa</taxon>
        <taxon>Arthropoda</taxon>
        <taxon>Hexapoda</taxon>
        <taxon>Insecta</taxon>
        <taxon>Pterygota</taxon>
        <taxon>Neoptera</taxon>
        <taxon>Endopterygota</taxon>
        <taxon>Coleoptera</taxon>
        <taxon>Polyphaga</taxon>
        <taxon>Cucujiformia</taxon>
        <taxon>Tenebrionidae</taxon>
        <taxon>Tenebrionidae incertae sedis</taxon>
        <taxon>Tribolium</taxon>
    </lineage>
</organism>
<dbReference type="GO" id="GO:0007059">
    <property type="term" value="P:chromosome segregation"/>
    <property type="evidence" value="ECO:0000318"/>
    <property type="project" value="GO_Central"/>
</dbReference>
<evidence type="ECO:0000313" key="1">
    <source>
        <dbReference type="EMBL" id="EFA12503.1"/>
    </source>
</evidence>
<evidence type="ECO:0008006" key="3">
    <source>
        <dbReference type="Google" id="ProtNLM"/>
    </source>
</evidence>
<dbReference type="PhylomeDB" id="D7EM09"/>
<dbReference type="GO" id="GO:0006310">
    <property type="term" value="P:DNA recombination"/>
    <property type="evidence" value="ECO:0000318"/>
    <property type="project" value="GO_Central"/>
</dbReference>
<accession>D7EM09</accession>
<dbReference type="OMA" id="FIDWTIT"/>
<dbReference type="Proteomes" id="UP000007266">
    <property type="component" value="Unassembled WGS sequence"/>
</dbReference>
<dbReference type="SUPFAM" id="SSF56349">
    <property type="entry name" value="DNA breaking-rejoining enzymes"/>
    <property type="match status" value="1"/>
</dbReference>
<dbReference type="InterPro" id="IPR011010">
    <property type="entry name" value="DNA_brk_join_enz"/>
</dbReference>
<dbReference type="HOGENOM" id="CLU_130089_0_0_1"/>
<dbReference type="GO" id="GO:0003677">
    <property type="term" value="F:DNA binding"/>
    <property type="evidence" value="ECO:0007669"/>
    <property type="project" value="InterPro"/>
</dbReference>
<proteinExistence type="predicted"/>
<sequence length="177" mass="20952">MTCTPPDIRNIATSAIENLLPQKSRHKYECVYERFLKWRAEKNTTFFSENIILSYFVMLAEKYSSSSLWSYYSMLKSTLVIRHDIHIENYKKLQAFLKRKSKTYKPKKSKTLSSENIKEFIEKAPDEKYLVTKVKNTNCYIQIIKYLHFFKVAVIMGIMGACRSQELHAMKLEHIDD</sequence>
<protein>
    <recommendedName>
        <fullName evidence="3">Tyr recombinase domain-containing protein</fullName>
    </recommendedName>
</protein>
<dbReference type="EMBL" id="KQ971446">
    <property type="protein sequence ID" value="EFA12503.1"/>
    <property type="molecule type" value="Genomic_DNA"/>
</dbReference>
<evidence type="ECO:0000313" key="2">
    <source>
        <dbReference type="Proteomes" id="UP000007266"/>
    </source>
</evidence>
<dbReference type="InParanoid" id="D7EM09"/>
<keyword evidence="2" id="KW-1185">Reference proteome</keyword>
<dbReference type="GO" id="GO:0009009">
    <property type="term" value="F:site-specific recombinase activity"/>
    <property type="evidence" value="ECO:0000318"/>
    <property type="project" value="GO_Central"/>
</dbReference>
<reference evidence="1 2" key="2">
    <citation type="journal article" date="2010" name="Nucleic Acids Res.">
        <title>BeetleBase in 2010: revisions to provide comprehensive genomic information for Tribolium castaneum.</title>
        <authorList>
            <person name="Kim H.S."/>
            <person name="Murphy T."/>
            <person name="Xia J."/>
            <person name="Caragea D."/>
            <person name="Park Y."/>
            <person name="Beeman R.W."/>
            <person name="Lorenzen M.D."/>
            <person name="Butcher S."/>
            <person name="Manak J.R."/>
            <person name="Brown S.J."/>
        </authorList>
    </citation>
    <scope>NUCLEOTIDE SEQUENCE [LARGE SCALE GENOMIC DNA]</scope>
    <source>
        <strain evidence="1 2">Georgia GA2</strain>
    </source>
</reference>
<dbReference type="STRING" id="7070.D7EM09"/>
<dbReference type="AlphaFoldDB" id="D7EM09"/>